<dbReference type="GeneID" id="70123840"/>
<dbReference type="RefSeq" id="XP_045952161.1">
    <property type="nucleotide sequence ID" value="XM_046094947.1"/>
</dbReference>
<dbReference type="AlphaFoldDB" id="A0A9P8UB77"/>
<dbReference type="EMBL" id="JAGPXC010000011">
    <property type="protein sequence ID" value="KAH6645647.1"/>
    <property type="molecule type" value="Genomic_DNA"/>
</dbReference>
<comment type="caution">
    <text evidence="2">The sequence shown here is derived from an EMBL/GenBank/DDBJ whole genome shotgun (WGS) entry which is preliminary data.</text>
</comment>
<dbReference type="Proteomes" id="UP000758603">
    <property type="component" value="Unassembled WGS sequence"/>
</dbReference>
<organism evidence="2 3">
    <name type="scientific">Truncatella angustata</name>
    <dbReference type="NCBI Taxonomy" id="152316"/>
    <lineage>
        <taxon>Eukaryota</taxon>
        <taxon>Fungi</taxon>
        <taxon>Dikarya</taxon>
        <taxon>Ascomycota</taxon>
        <taxon>Pezizomycotina</taxon>
        <taxon>Sordariomycetes</taxon>
        <taxon>Xylariomycetidae</taxon>
        <taxon>Amphisphaeriales</taxon>
        <taxon>Sporocadaceae</taxon>
        <taxon>Truncatella</taxon>
    </lineage>
</organism>
<keyword evidence="3" id="KW-1185">Reference proteome</keyword>
<accession>A0A9P8UB77</accession>
<evidence type="ECO:0000313" key="3">
    <source>
        <dbReference type="Proteomes" id="UP000758603"/>
    </source>
</evidence>
<feature type="compositionally biased region" description="Polar residues" evidence="1">
    <location>
        <begin position="93"/>
        <end position="107"/>
    </location>
</feature>
<name>A0A9P8UB77_9PEZI</name>
<proteinExistence type="predicted"/>
<sequence length="192" mass="20811">MQQCCLLTVDQGLSDHARSNAQSTITLPFFFEWIPPKDDVNNATSSQNNQKASPNADTISMATSTRDESPASASPISVHKPRSPRRQDFADTNCRSSGSMSEMSNPAATARDETSGFATGWESMRDGTLRNDSKAHRNWLPFDSSPYVSTNQTIGPEHEVGASHRSSLARNPGSTPFPSGCCSVCILTREIV</sequence>
<feature type="region of interest" description="Disordered" evidence="1">
    <location>
        <begin position="62"/>
        <end position="129"/>
    </location>
</feature>
<evidence type="ECO:0000256" key="1">
    <source>
        <dbReference type="SAM" id="MobiDB-lite"/>
    </source>
</evidence>
<evidence type="ECO:0000313" key="2">
    <source>
        <dbReference type="EMBL" id="KAH6645647.1"/>
    </source>
</evidence>
<protein>
    <submittedName>
        <fullName evidence="2">Uncharacterized protein</fullName>
    </submittedName>
</protein>
<gene>
    <name evidence="2" type="ORF">BKA67DRAFT_121209</name>
</gene>
<reference evidence="2" key="1">
    <citation type="journal article" date="2021" name="Nat. Commun.">
        <title>Genetic determinants of endophytism in the Arabidopsis root mycobiome.</title>
        <authorList>
            <person name="Mesny F."/>
            <person name="Miyauchi S."/>
            <person name="Thiergart T."/>
            <person name="Pickel B."/>
            <person name="Atanasova L."/>
            <person name="Karlsson M."/>
            <person name="Huettel B."/>
            <person name="Barry K.W."/>
            <person name="Haridas S."/>
            <person name="Chen C."/>
            <person name="Bauer D."/>
            <person name="Andreopoulos W."/>
            <person name="Pangilinan J."/>
            <person name="LaButti K."/>
            <person name="Riley R."/>
            <person name="Lipzen A."/>
            <person name="Clum A."/>
            <person name="Drula E."/>
            <person name="Henrissat B."/>
            <person name="Kohler A."/>
            <person name="Grigoriev I.V."/>
            <person name="Martin F.M."/>
            <person name="Hacquard S."/>
        </authorList>
    </citation>
    <scope>NUCLEOTIDE SEQUENCE</scope>
    <source>
        <strain evidence="2">MPI-SDFR-AT-0073</strain>
    </source>
</reference>